<accession>A0A507QS37</accession>
<dbReference type="OrthoDB" id="512662at2759"/>
<dbReference type="STRING" id="5098.A0A507QS37"/>
<dbReference type="PANTHER" id="PTHR13847">
    <property type="entry name" value="SARCOSINE DEHYDROGENASE-RELATED"/>
    <property type="match status" value="1"/>
</dbReference>
<proteinExistence type="predicted"/>
<dbReference type="PANTHER" id="PTHR13847:SF213">
    <property type="entry name" value="DEPENDENT OXIDOREDUCTASE, PUTATIVE-RELATED"/>
    <property type="match status" value="1"/>
</dbReference>
<dbReference type="GO" id="GO:0005737">
    <property type="term" value="C:cytoplasm"/>
    <property type="evidence" value="ECO:0007669"/>
    <property type="project" value="TreeGrafter"/>
</dbReference>
<dbReference type="Pfam" id="PF01266">
    <property type="entry name" value="DAO"/>
    <property type="match status" value="1"/>
</dbReference>
<dbReference type="Gene3D" id="3.30.9.10">
    <property type="entry name" value="D-Amino Acid Oxidase, subunit A, domain 2"/>
    <property type="match status" value="1"/>
</dbReference>
<feature type="domain" description="FAD dependent oxidoreductase" evidence="1">
    <location>
        <begin position="64"/>
        <end position="477"/>
    </location>
</feature>
<reference evidence="2 3" key="1">
    <citation type="submission" date="2019-06" db="EMBL/GenBank/DDBJ databases">
        <title>Wine fermentation using esterase from Monascus purpureus.</title>
        <authorList>
            <person name="Geng C."/>
            <person name="Zhang Y."/>
        </authorList>
    </citation>
    <scope>NUCLEOTIDE SEQUENCE [LARGE SCALE GENOMIC DNA]</scope>
    <source>
        <strain evidence="2">HQ1</strain>
    </source>
</reference>
<dbReference type="Gene3D" id="3.50.50.60">
    <property type="entry name" value="FAD/NAD(P)-binding domain"/>
    <property type="match status" value="1"/>
</dbReference>
<dbReference type="InterPro" id="IPR006076">
    <property type="entry name" value="FAD-dep_OxRdtase"/>
</dbReference>
<comment type="caution">
    <text evidence="2">The sequence shown here is derived from an EMBL/GenBank/DDBJ whole genome shotgun (WGS) entry which is preliminary data.</text>
</comment>
<dbReference type="AlphaFoldDB" id="A0A507QS37"/>
<gene>
    <name evidence="2" type="ORF">MPDQ_001357</name>
</gene>
<dbReference type="InterPro" id="IPR036188">
    <property type="entry name" value="FAD/NAD-bd_sf"/>
</dbReference>
<organism evidence="2 3">
    <name type="scientific">Monascus purpureus</name>
    <name type="common">Red mold</name>
    <name type="synonym">Monascus anka</name>
    <dbReference type="NCBI Taxonomy" id="5098"/>
    <lineage>
        <taxon>Eukaryota</taxon>
        <taxon>Fungi</taxon>
        <taxon>Dikarya</taxon>
        <taxon>Ascomycota</taxon>
        <taxon>Pezizomycotina</taxon>
        <taxon>Eurotiomycetes</taxon>
        <taxon>Eurotiomycetidae</taxon>
        <taxon>Eurotiales</taxon>
        <taxon>Aspergillaceae</taxon>
        <taxon>Monascus</taxon>
    </lineage>
</organism>
<dbReference type="SUPFAM" id="SSF51905">
    <property type="entry name" value="FAD/NAD(P)-binding domain"/>
    <property type="match status" value="1"/>
</dbReference>
<evidence type="ECO:0000259" key="1">
    <source>
        <dbReference type="Pfam" id="PF01266"/>
    </source>
</evidence>
<name>A0A507QS37_MONPU</name>
<keyword evidence="3" id="KW-1185">Reference proteome</keyword>
<dbReference type="Proteomes" id="UP000319663">
    <property type="component" value="Unassembled WGS sequence"/>
</dbReference>
<evidence type="ECO:0000313" key="2">
    <source>
        <dbReference type="EMBL" id="TQB69820.1"/>
    </source>
</evidence>
<protein>
    <recommendedName>
        <fullName evidence="1">FAD dependent oxidoreductase domain-containing protein</fullName>
    </recommendedName>
</protein>
<dbReference type="EMBL" id="VIFY01000135">
    <property type="protein sequence ID" value="TQB69820.1"/>
    <property type="molecule type" value="Genomic_DNA"/>
</dbReference>
<evidence type="ECO:0000313" key="3">
    <source>
        <dbReference type="Proteomes" id="UP000319663"/>
    </source>
</evidence>
<sequence>MSFVGALLSDPSIPLSVRQAALARAVTDPGIPDPRNSTKSFWLKDPHPKLARLQSNTLPSEAEVVIIGSGISGTSIAKTILEAQATSKSKGKSRIPKVVILEARDVCSGATGRNGGHLLETADEFGEYVDRFGLEAARKLMRFRLAHLPEILAVVDQLGLTAETQARKVQFLSAYFDDETWKEALERLARFKEGLPAESAEWVAYEGDKIPKKFLIPTAKGIVAGPAGAIWPYKLVTALLDRLTREYPNEFLIETNTPVTAISRNDGSGGSKLKYAITTSRGTIHAKHIIHSTNAHAAHLLPGLRGRIYPIRGQMSAQAPGQKFPDHSRQHSWLFTYERGFDYLTQLPKGPSSNNEMMFGGGFAQGKGSGIDDLGIATDSELSLYCDIHLSGAMSAVFSRENWGAVPSDSPAVKMMWTGNMGFSADGLPWVGKVGASVTGRGEDARNAQAGAEWISAAFSGEGMVHAWLCGKAVARMLLADEGVVSPEELAKDRSWFPEQMLVTEKRVREAVLPGVEKSITAKI</sequence>